<dbReference type="EMBL" id="CP003117">
    <property type="protein sequence ID" value="AET63735.1"/>
    <property type="molecule type" value="Genomic_DNA"/>
</dbReference>
<keyword evidence="2" id="KW-1185">Reference proteome</keyword>
<name>G7WM70_METH6</name>
<dbReference type="KEGG" id="mhi:Mhar_0348"/>
<evidence type="ECO:0000313" key="2">
    <source>
        <dbReference type="Proteomes" id="UP000005877"/>
    </source>
</evidence>
<dbReference type="STRING" id="1110509.Mhar_0348"/>
<dbReference type="HOGENOM" id="CLU_566979_0_0_2"/>
<evidence type="ECO:0008006" key="3">
    <source>
        <dbReference type="Google" id="ProtNLM"/>
    </source>
</evidence>
<evidence type="ECO:0000313" key="1">
    <source>
        <dbReference type="EMBL" id="AET63735.1"/>
    </source>
</evidence>
<gene>
    <name evidence="1" type="ordered locus">Mhar_0348</name>
</gene>
<accession>G7WM70</accession>
<organism evidence="1 2">
    <name type="scientific">Methanothrix harundinacea (strain 6Ac)</name>
    <name type="common">Methanosaeta harundinacea</name>
    <dbReference type="NCBI Taxonomy" id="1110509"/>
    <lineage>
        <taxon>Archaea</taxon>
        <taxon>Methanobacteriati</taxon>
        <taxon>Methanobacteriota</taxon>
        <taxon>Stenosarchaea group</taxon>
        <taxon>Methanomicrobia</taxon>
        <taxon>Methanotrichales</taxon>
        <taxon>Methanotrichaceae</taxon>
        <taxon>Methanothrix</taxon>
    </lineage>
</organism>
<proteinExistence type="predicted"/>
<dbReference type="PATRIC" id="fig|1110509.7.peg.389"/>
<sequence length="481" mass="54003">MRLLTIFDLVLILSSTVMVAAGSYGLKYDIGGKGEPFGGDGFHGAHSVRLDYDQKIRYVRIDFLEPISFDDLDEFCMHIKPLTDSGYIYIELWLDGDGDGKWTSSSKSDLKLFTSRYGVEGMGLEIDEWTELNSLDLEYGRSRANPQKFSIQEWIDETENLNLIRLYVRFETSSKKLPSEGAIWLFDYFSINGMIASFEPGEGSYVKEGKPSRISQGGKITYTITYGNDLLEPITNLVIVEDYDPRMSIVSADPPPDPGTSNVWTIGTLLPGEYGQIVVVMKMVKQNFVAEVDGAVSGEGFVSVRRRFTTNREPTLIVNQVRISCDQFERRGRVATPVKAIVGTTLSFAEHGSGRYRSEEVLSYRTSRMKMERSFDAVKSPTAFALPLGRAIRFDSAWSASHLCIDEKRGSMIRERYLRADRLNSTGQAEVRSTRLRLSSEANFTGMAIYEIESHTDERDAAITSVFDGSYSLKCGSEVYK</sequence>
<protein>
    <recommendedName>
        <fullName evidence="3">DUF11 domain-containing protein</fullName>
    </recommendedName>
</protein>
<dbReference type="Proteomes" id="UP000005877">
    <property type="component" value="Chromosome"/>
</dbReference>
<dbReference type="AlphaFoldDB" id="G7WM70"/>
<reference evidence="1 2" key="1">
    <citation type="journal article" date="2012" name="PLoS ONE">
        <title>The genome characteristics and predicted function of methyl-group oxidation pathway in the obligate aceticlastic methanogens, Methanosaeta spp.</title>
        <authorList>
            <person name="Zhu J."/>
            <person name="Zheng H."/>
            <person name="Ai G."/>
            <person name="Zhang G."/>
            <person name="Liu D."/>
            <person name="Liu X."/>
            <person name="Dong X."/>
        </authorList>
    </citation>
    <scope>NUCLEOTIDE SEQUENCE [LARGE SCALE GENOMIC DNA]</scope>
    <source>
        <strain evidence="1 2">6Ac</strain>
    </source>
</reference>